<dbReference type="Gene3D" id="3.90.550.10">
    <property type="entry name" value="Spore Coat Polysaccharide Biosynthesis Protein SpsA, Chain A"/>
    <property type="match status" value="1"/>
</dbReference>
<evidence type="ECO:0000256" key="2">
    <source>
        <dbReference type="ARBA" id="ARBA00009105"/>
    </source>
</evidence>
<accession>K0KFB8</accession>
<evidence type="ECO:0000256" key="8">
    <source>
        <dbReference type="ARBA" id="ARBA00023136"/>
    </source>
</evidence>
<keyword evidence="11" id="KW-1185">Reference proteome</keyword>
<dbReference type="EMBL" id="CAIF01000027">
    <property type="protein sequence ID" value="CCH41641.1"/>
    <property type="molecule type" value="Genomic_DNA"/>
</dbReference>
<keyword evidence="3 10" id="KW-0328">Glycosyltransferase</keyword>
<dbReference type="InterPro" id="IPR022751">
    <property type="entry name" value="Alpha_mannosyltransferase"/>
</dbReference>
<keyword evidence="4 10" id="KW-0808">Transferase</keyword>
<dbReference type="eggNOG" id="ENOG502RZ48">
    <property type="taxonomic scope" value="Eukaryota"/>
</dbReference>
<dbReference type="Pfam" id="PF11051">
    <property type="entry name" value="Mannosyl_trans3"/>
    <property type="match status" value="1"/>
</dbReference>
<evidence type="ECO:0000256" key="4">
    <source>
        <dbReference type="ARBA" id="ARBA00022679"/>
    </source>
</evidence>
<comment type="subcellular location">
    <subcellularLocation>
        <location evidence="1">Membrane</location>
        <topology evidence="1">Single-pass type II membrane protein</topology>
    </subcellularLocation>
</comment>
<dbReference type="EC" id="2.4.1.-" evidence="10"/>
<dbReference type="FunCoup" id="K0KFB8">
    <property type="interactions" value="111"/>
</dbReference>
<reference evidence="10 11" key="1">
    <citation type="journal article" date="2012" name="Eukaryot. Cell">
        <title>Draft genome sequence of Wickerhamomyces ciferrii NRRL Y-1031 F-60-10.</title>
        <authorList>
            <person name="Schneider J."/>
            <person name="Andrea H."/>
            <person name="Blom J."/>
            <person name="Jaenicke S."/>
            <person name="Ruckert C."/>
            <person name="Schorsch C."/>
            <person name="Szczepanowski R."/>
            <person name="Farwick M."/>
            <person name="Goesmann A."/>
            <person name="Puhler A."/>
            <person name="Schaffer S."/>
            <person name="Tauch A."/>
            <person name="Kohler T."/>
            <person name="Brinkrolf K."/>
        </authorList>
    </citation>
    <scope>NUCLEOTIDE SEQUENCE [LARGE SCALE GENOMIC DNA]</scope>
    <source>
        <strain evidence="11">ATCC 14091 / BCRC 22168 / CBS 111 / JCM 3599 / NBRC 0793 / NRRL Y-1031 F-60-10</strain>
    </source>
</reference>
<evidence type="ECO:0000256" key="3">
    <source>
        <dbReference type="ARBA" id="ARBA00022676"/>
    </source>
</evidence>
<protein>
    <submittedName>
        <fullName evidence="10">Alpha-1,3-mannosyltransferase</fullName>
        <ecNumber evidence="10">2.4.1.-</ecNumber>
    </submittedName>
</protein>
<dbReference type="PANTHER" id="PTHR31392:SF1">
    <property type="entry name" value="ALPHA-1,3-MANNOSYLTRANSFERASE MNN1-RELATED"/>
    <property type="match status" value="1"/>
</dbReference>
<keyword evidence="9" id="KW-0325">Glycoprotein</keyword>
<dbReference type="Proteomes" id="UP000009328">
    <property type="component" value="Unassembled WGS sequence"/>
</dbReference>
<dbReference type="GO" id="GO:0005794">
    <property type="term" value="C:Golgi apparatus"/>
    <property type="evidence" value="ECO:0007669"/>
    <property type="project" value="TreeGrafter"/>
</dbReference>
<name>K0KFB8_WICCF</name>
<dbReference type="PANTHER" id="PTHR31392">
    <property type="entry name" value="ALPHA-1,3-MANNOSYLTRANSFERASE MNN1-RELATED"/>
    <property type="match status" value="1"/>
</dbReference>
<evidence type="ECO:0000256" key="5">
    <source>
        <dbReference type="ARBA" id="ARBA00022692"/>
    </source>
</evidence>
<keyword evidence="8" id="KW-0472">Membrane</keyword>
<evidence type="ECO:0000313" key="11">
    <source>
        <dbReference type="Proteomes" id="UP000009328"/>
    </source>
</evidence>
<keyword evidence="6" id="KW-0735">Signal-anchor</keyword>
<dbReference type="InterPro" id="IPR029044">
    <property type="entry name" value="Nucleotide-diphossugar_trans"/>
</dbReference>
<keyword evidence="5" id="KW-0812">Transmembrane</keyword>
<evidence type="ECO:0000256" key="9">
    <source>
        <dbReference type="ARBA" id="ARBA00023180"/>
    </source>
</evidence>
<dbReference type="GO" id="GO:0006493">
    <property type="term" value="P:protein O-linked glycosylation"/>
    <property type="evidence" value="ECO:0007669"/>
    <property type="project" value="TreeGrafter"/>
</dbReference>
<dbReference type="SUPFAM" id="SSF53448">
    <property type="entry name" value="Nucleotide-diphospho-sugar transferases"/>
    <property type="match status" value="1"/>
</dbReference>
<keyword evidence="7" id="KW-1133">Transmembrane helix</keyword>
<comment type="similarity">
    <text evidence="2">Belongs to the MNN1/MNT family.</text>
</comment>
<proteinExistence type="inferred from homology"/>
<dbReference type="InParanoid" id="K0KFB8"/>
<gene>
    <name evidence="10" type="ORF">BN7_1182</name>
</gene>
<dbReference type="GO" id="GO:0000033">
    <property type="term" value="F:alpha-1,3-mannosyltransferase activity"/>
    <property type="evidence" value="ECO:0007669"/>
    <property type="project" value="TreeGrafter"/>
</dbReference>
<dbReference type="GO" id="GO:0016020">
    <property type="term" value="C:membrane"/>
    <property type="evidence" value="ECO:0007669"/>
    <property type="project" value="UniProtKB-SubCell"/>
</dbReference>
<dbReference type="HOGENOM" id="CLU_015387_0_1_1"/>
<evidence type="ECO:0000313" key="10">
    <source>
        <dbReference type="EMBL" id="CCH41641.1"/>
    </source>
</evidence>
<sequence length="569" mass="65848">MMNDQTIGYKPSNYVFEDSIDEFINKQIKKFPNYSPQQIKSWTQDHKDHRNSYLEIESNLINQTIDTRTFGNCFLRPEHIIKDDHCKFVQEKLFPWLTFKSPKLTRYDGVETEYSISGGCFLQQIFKQQKGEGIVISAKNSHYQQLVSLFTTLRILNNTLPIQIVHRDDITKSRRSQLIRLARLDLKTLVEEQNSTIIEPLTLQNEYNQTELKYSDYPKLDVSFLNIQPTISKSHSKDFKMYSNKLLATLFTTFQKAIFMDADIILFKSPQDLLKIPEFQEKGAFFFRDRELINRSSDQDKIFWEKLMPTKYESSNFGTPSATSQTLDNRYFHGFTHLVEAGVVLMDRSTHFPGLLHALQLVLWNTATKRVWGDKELFWLSQAISGTENFAFNKHGAGAIGEIIVNGTQEKICSNQPVHVYNDTILWINSGFKFCKNGGAGRDLKHYPGYTLDTLMERYRGGINVSAVIVPPQVDDLYLGWSSEEQHLDHEQRIQGWYNMAMCSGYTYCAVSPVIESNGKERHGTVIKVNEQESFNYNYLGNVWLDANEMSKTIDKNKKEFAPYIDVDV</sequence>
<organism evidence="10 11">
    <name type="scientific">Wickerhamomyces ciferrii (strain ATCC 14091 / BCRC 22168 / CBS 111 / JCM 3599 / NBRC 0793 / NRRL Y-1031 F-60-10)</name>
    <name type="common">Yeast</name>
    <name type="synonym">Pichia ciferrii</name>
    <dbReference type="NCBI Taxonomy" id="1206466"/>
    <lineage>
        <taxon>Eukaryota</taxon>
        <taxon>Fungi</taxon>
        <taxon>Dikarya</taxon>
        <taxon>Ascomycota</taxon>
        <taxon>Saccharomycotina</taxon>
        <taxon>Saccharomycetes</taxon>
        <taxon>Phaffomycetales</taxon>
        <taxon>Wickerhamomycetaceae</taxon>
        <taxon>Wickerhamomyces</taxon>
    </lineage>
</organism>
<evidence type="ECO:0000256" key="1">
    <source>
        <dbReference type="ARBA" id="ARBA00004606"/>
    </source>
</evidence>
<comment type="caution">
    <text evidence="10">The sequence shown here is derived from an EMBL/GenBank/DDBJ whole genome shotgun (WGS) entry which is preliminary data.</text>
</comment>
<evidence type="ECO:0000256" key="7">
    <source>
        <dbReference type="ARBA" id="ARBA00022989"/>
    </source>
</evidence>
<dbReference type="AlphaFoldDB" id="K0KFB8"/>
<dbReference type="STRING" id="1206466.K0KFB8"/>
<evidence type="ECO:0000256" key="6">
    <source>
        <dbReference type="ARBA" id="ARBA00022968"/>
    </source>
</evidence>